<dbReference type="InterPro" id="IPR011992">
    <property type="entry name" value="EF-hand-dom_pair"/>
</dbReference>
<keyword evidence="1" id="KW-0732">Signal</keyword>
<sequence>MKKLTLASLIAAMFVLPATAGDHEHLNKDKISSTFSELDNDEDGYISKEEADDDDIWEHFSSIDGILGHPADGNLSKSEFDAYMQRHTGEVASNKEVSDSAKDSKMKDLDPIEHNFETLDDDDNGFISLSEASDHNVKDHFGYADANSDKRISRDEFEHYTMSGTEVTVSNKY</sequence>
<dbReference type="PROSITE" id="PS00018">
    <property type="entry name" value="EF_HAND_1"/>
    <property type="match status" value="1"/>
</dbReference>
<feature type="domain" description="EF-hand" evidence="2">
    <location>
        <begin position="21"/>
        <end position="50"/>
    </location>
</feature>
<evidence type="ECO:0000313" key="3">
    <source>
        <dbReference type="EMBL" id="GAA0858074.1"/>
    </source>
</evidence>
<dbReference type="EMBL" id="BAAAFD010000008">
    <property type="protein sequence ID" value="GAA0858074.1"/>
    <property type="molecule type" value="Genomic_DNA"/>
</dbReference>
<feature type="signal peptide" evidence="1">
    <location>
        <begin position="1"/>
        <end position="20"/>
    </location>
</feature>
<name>A0ABP3X2G0_9ALTE</name>
<dbReference type="InterPro" id="IPR002048">
    <property type="entry name" value="EF_hand_dom"/>
</dbReference>
<keyword evidence="4" id="KW-1185">Reference proteome</keyword>
<gene>
    <name evidence="3" type="ORF">GCM10009114_26290</name>
</gene>
<feature type="chain" id="PRO_5045942111" description="EF-hand domain-containing protein" evidence="1">
    <location>
        <begin position="21"/>
        <end position="173"/>
    </location>
</feature>
<dbReference type="InterPro" id="IPR018247">
    <property type="entry name" value="EF_Hand_1_Ca_BS"/>
</dbReference>
<protein>
    <recommendedName>
        <fullName evidence="2">EF-hand domain-containing protein</fullName>
    </recommendedName>
</protein>
<evidence type="ECO:0000313" key="4">
    <source>
        <dbReference type="Proteomes" id="UP001500359"/>
    </source>
</evidence>
<organism evidence="3 4">
    <name type="scientific">Aliiglaciecola litoralis</name>
    <dbReference type="NCBI Taxonomy" id="582857"/>
    <lineage>
        <taxon>Bacteria</taxon>
        <taxon>Pseudomonadati</taxon>
        <taxon>Pseudomonadota</taxon>
        <taxon>Gammaproteobacteria</taxon>
        <taxon>Alteromonadales</taxon>
        <taxon>Alteromonadaceae</taxon>
        <taxon>Aliiglaciecola</taxon>
    </lineage>
</organism>
<dbReference type="Proteomes" id="UP001500359">
    <property type="component" value="Unassembled WGS sequence"/>
</dbReference>
<evidence type="ECO:0000259" key="2">
    <source>
        <dbReference type="Pfam" id="PF13833"/>
    </source>
</evidence>
<proteinExistence type="predicted"/>
<evidence type="ECO:0000256" key="1">
    <source>
        <dbReference type="SAM" id="SignalP"/>
    </source>
</evidence>
<dbReference type="Gene3D" id="1.10.238.10">
    <property type="entry name" value="EF-hand"/>
    <property type="match status" value="2"/>
</dbReference>
<dbReference type="Pfam" id="PF13833">
    <property type="entry name" value="EF-hand_8"/>
    <property type="match status" value="1"/>
</dbReference>
<dbReference type="SUPFAM" id="SSF47473">
    <property type="entry name" value="EF-hand"/>
    <property type="match status" value="1"/>
</dbReference>
<reference evidence="4" key="1">
    <citation type="journal article" date="2019" name="Int. J. Syst. Evol. Microbiol.">
        <title>The Global Catalogue of Microorganisms (GCM) 10K type strain sequencing project: providing services to taxonomists for standard genome sequencing and annotation.</title>
        <authorList>
            <consortium name="The Broad Institute Genomics Platform"/>
            <consortium name="The Broad Institute Genome Sequencing Center for Infectious Disease"/>
            <person name="Wu L."/>
            <person name="Ma J."/>
        </authorList>
    </citation>
    <scope>NUCLEOTIDE SEQUENCE [LARGE SCALE GENOMIC DNA]</scope>
    <source>
        <strain evidence="4">JCM 15896</strain>
    </source>
</reference>
<comment type="caution">
    <text evidence="3">The sequence shown here is derived from an EMBL/GenBank/DDBJ whole genome shotgun (WGS) entry which is preliminary data.</text>
</comment>
<dbReference type="RefSeq" id="WP_343860707.1">
    <property type="nucleotide sequence ID" value="NZ_BAAAFD010000008.1"/>
</dbReference>
<accession>A0ABP3X2G0</accession>